<dbReference type="EMBL" id="KZ824947">
    <property type="protein sequence ID" value="RAH71674.1"/>
    <property type="molecule type" value="Genomic_DNA"/>
</dbReference>
<accession>A0ACD1HDT3</accession>
<organism evidence="1 2">
    <name type="scientific">Aspergillus aculeatinus CBS 121060</name>
    <dbReference type="NCBI Taxonomy" id="1448322"/>
    <lineage>
        <taxon>Eukaryota</taxon>
        <taxon>Fungi</taxon>
        <taxon>Dikarya</taxon>
        <taxon>Ascomycota</taxon>
        <taxon>Pezizomycotina</taxon>
        <taxon>Eurotiomycetes</taxon>
        <taxon>Eurotiomycetidae</taxon>
        <taxon>Eurotiales</taxon>
        <taxon>Aspergillaceae</taxon>
        <taxon>Aspergillus</taxon>
        <taxon>Aspergillus subgen. Circumdati</taxon>
    </lineage>
</organism>
<dbReference type="Proteomes" id="UP000249661">
    <property type="component" value="Unassembled WGS sequence"/>
</dbReference>
<protein>
    <submittedName>
        <fullName evidence="1">Uncharacterized protein</fullName>
    </submittedName>
</protein>
<reference evidence="1" key="1">
    <citation type="submission" date="2018-02" db="EMBL/GenBank/DDBJ databases">
        <title>The genomes of Aspergillus section Nigri reveals drivers in fungal speciation.</title>
        <authorList>
            <consortium name="DOE Joint Genome Institute"/>
            <person name="Vesth T.C."/>
            <person name="Nybo J."/>
            <person name="Theobald S."/>
            <person name="Brandl J."/>
            <person name="Frisvad J.C."/>
            <person name="Nielsen K.F."/>
            <person name="Lyhne E.K."/>
            <person name="Kogle M.E."/>
            <person name="Kuo A."/>
            <person name="Riley R."/>
            <person name="Clum A."/>
            <person name="Nolan M."/>
            <person name="Lipzen A."/>
            <person name="Salamov A."/>
            <person name="Henrissat B."/>
            <person name="Wiebenga A."/>
            <person name="De vries R.P."/>
            <person name="Grigoriev I.V."/>
            <person name="Mortensen U.H."/>
            <person name="Andersen M.R."/>
            <person name="Baker S.E."/>
        </authorList>
    </citation>
    <scope>NUCLEOTIDE SEQUENCE</scope>
    <source>
        <strain evidence="1">CBS 121060</strain>
    </source>
</reference>
<keyword evidence="2" id="KW-1185">Reference proteome</keyword>
<gene>
    <name evidence="1" type="ORF">BO66DRAFT_46225</name>
</gene>
<evidence type="ECO:0000313" key="2">
    <source>
        <dbReference type="Proteomes" id="UP000249661"/>
    </source>
</evidence>
<sequence length="106" mass="11630">MVGGHFNDSPFPFVPQLIHWIAIEDTAYHLSKASSNCRTILPCPIRDRVMTVATTFGHPLDTKIGGARKDRVAEVKPPGPLPSRRVPVASPLVRGSDINSSDRFIQ</sequence>
<name>A0ACD1HDT3_9EURO</name>
<evidence type="ECO:0000313" key="1">
    <source>
        <dbReference type="EMBL" id="RAH71674.1"/>
    </source>
</evidence>
<proteinExistence type="predicted"/>